<comment type="caution">
    <text evidence="2">The sequence shown here is derived from an EMBL/GenBank/DDBJ whole genome shotgun (WGS) entry which is preliminary data.</text>
</comment>
<name>A0A8J3NJY8_9ACTN</name>
<protein>
    <recommendedName>
        <fullName evidence="4">Secreted protein</fullName>
    </recommendedName>
</protein>
<dbReference type="RefSeq" id="WP_203747781.1">
    <property type="nucleotide sequence ID" value="NZ_BONF01000020.1"/>
</dbReference>
<accession>A0A8J3NJY8</accession>
<evidence type="ECO:0000313" key="3">
    <source>
        <dbReference type="Proteomes" id="UP000601223"/>
    </source>
</evidence>
<gene>
    <name evidence="2" type="ORF">Cba03nite_38470</name>
</gene>
<dbReference type="EMBL" id="BONF01000020">
    <property type="protein sequence ID" value="GIF82498.1"/>
    <property type="molecule type" value="Genomic_DNA"/>
</dbReference>
<evidence type="ECO:0000256" key="1">
    <source>
        <dbReference type="SAM" id="SignalP"/>
    </source>
</evidence>
<proteinExistence type="predicted"/>
<sequence>MTTESALPLTLGVMALVGMPAAIAAAICADDVVAHVRSRAGQVRDSWHEQRTLDRLERAFAPAPPAGPPWVAAARVAGVAIVAAREGMVQFAAQRLNAVGLAPDWLPQPASAGPAPVPFEEIVDRLRELDRDDVRYDQALRDACQCLGIAEHLTEVDGLDLQIERVRVEGALIGAGVVLTED</sequence>
<keyword evidence="3" id="KW-1185">Reference proteome</keyword>
<keyword evidence="1" id="KW-0732">Signal</keyword>
<evidence type="ECO:0008006" key="4">
    <source>
        <dbReference type="Google" id="ProtNLM"/>
    </source>
</evidence>
<dbReference type="Proteomes" id="UP000601223">
    <property type="component" value="Unassembled WGS sequence"/>
</dbReference>
<feature type="signal peptide" evidence="1">
    <location>
        <begin position="1"/>
        <end position="24"/>
    </location>
</feature>
<organism evidence="2 3">
    <name type="scientific">Catellatospora bangladeshensis</name>
    <dbReference type="NCBI Taxonomy" id="310355"/>
    <lineage>
        <taxon>Bacteria</taxon>
        <taxon>Bacillati</taxon>
        <taxon>Actinomycetota</taxon>
        <taxon>Actinomycetes</taxon>
        <taxon>Micromonosporales</taxon>
        <taxon>Micromonosporaceae</taxon>
        <taxon>Catellatospora</taxon>
    </lineage>
</organism>
<reference evidence="2 3" key="1">
    <citation type="submission" date="2021-01" db="EMBL/GenBank/DDBJ databases">
        <title>Whole genome shotgun sequence of Catellatospora bangladeshensis NBRC 107357.</title>
        <authorList>
            <person name="Komaki H."/>
            <person name="Tamura T."/>
        </authorList>
    </citation>
    <scope>NUCLEOTIDE SEQUENCE [LARGE SCALE GENOMIC DNA]</scope>
    <source>
        <strain evidence="2 3">NBRC 107357</strain>
    </source>
</reference>
<feature type="chain" id="PRO_5038580573" description="Secreted protein" evidence="1">
    <location>
        <begin position="25"/>
        <end position="182"/>
    </location>
</feature>
<dbReference type="AlphaFoldDB" id="A0A8J3NJY8"/>
<evidence type="ECO:0000313" key="2">
    <source>
        <dbReference type="EMBL" id="GIF82498.1"/>
    </source>
</evidence>